<sequence length="260" mass="28807">MGARMQRVDELQDPPYLRKHSFENIAVHDVGLSAQHVLVCCAPSLKVFSRTTGDREFEIGSHKILYSGPTHAPSLGAGGMLQASGDLYEIAARTAKIFEAPSAIEALSSREFCTPYSPSPKYYLSKLLNILFTQTLSNHLPPTHPTITANCINPGFCHSELARGVWNPVFLLFRFPLARPAEEGARQLIWGSVGVPDESQGGVESLEGAYVHFSKVTEPSDFVISKKGQEFKDILWSDTVKILLKVDPRVQSIVDRYLRH</sequence>
<dbReference type="EMBL" id="KL198006">
    <property type="protein sequence ID" value="KDQ29998.1"/>
    <property type="molecule type" value="Genomic_DNA"/>
</dbReference>
<dbReference type="OrthoDB" id="542013at2759"/>
<dbReference type="STRING" id="1137138.A0A067NPJ5"/>
<dbReference type="SUPFAM" id="SSF51735">
    <property type="entry name" value="NAD(P)-binding Rossmann-fold domains"/>
    <property type="match status" value="1"/>
</dbReference>
<evidence type="ECO:0000313" key="1">
    <source>
        <dbReference type="EMBL" id="KDQ29998.1"/>
    </source>
</evidence>
<dbReference type="Gene3D" id="3.40.50.720">
    <property type="entry name" value="NAD(P)-binding Rossmann-like Domain"/>
    <property type="match status" value="1"/>
</dbReference>
<dbReference type="Proteomes" id="UP000027073">
    <property type="component" value="Unassembled WGS sequence"/>
</dbReference>
<accession>A0A067NPJ5</accession>
<organism evidence="1 2">
    <name type="scientific">Pleurotus ostreatus (strain PC15)</name>
    <name type="common">Oyster mushroom</name>
    <dbReference type="NCBI Taxonomy" id="1137138"/>
    <lineage>
        <taxon>Eukaryota</taxon>
        <taxon>Fungi</taxon>
        <taxon>Dikarya</taxon>
        <taxon>Basidiomycota</taxon>
        <taxon>Agaricomycotina</taxon>
        <taxon>Agaricomycetes</taxon>
        <taxon>Agaricomycetidae</taxon>
        <taxon>Agaricales</taxon>
        <taxon>Pleurotineae</taxon>
        <taxon>Pleurotaceae</taxon>
        <taxon>Pleurotus</taxon>
    </lineage>
</organism>
<dbReference type="InterPro" id="IPR036291">
    <property type="entry name" value="NAD(P)-bd_dom_sf"/>
</dbReference>
<proteinExistence type="predicted"/>
<dbReference type="InParanoid" id="A0A067NPJ5"/>
<evidence type="ECO:0000313" key="2">
    <source>
        <dbReference type="Proteomes" id="UP000027073"/>
    </source>
</evidence>
<dbReference type="AlphaFoldDB" id="A0A067NPJ5"/>
<dbReference type="VEuPathDB" id="FungiDB:PLEOSDRAFT_154716"/>
<reference evidence="2" key="1">
    <citation type="journal article" date="2014" name="Proc. Natl. Acad. Sci. U.S.A.">
        <title>Extensive sampling of basidiomycete genomes demonstrates inadequacy of the white-rot/brown-rot paradigm for wood decay fungi.</title>
        <authorList>
            <person name="Riley R."/>
            <person name="Salamov A.A."/>
            <person name="Brown D.W."/>
            <person name="Nagy L.G."/>
            <person name="Floudas D."/>
            <person name="Held B.W."/>
            <person name="Levasseur A."/>
            <person name="Lombard V."/>
            <person name="Morin E."/>
            <person name="Otillar R."/>
            <person name="Lindquist E.A."/>
            <person name="Sun H."/>
            <person name="LaButti K.M."/>
            <person name="Schmutz J."/>
            <person name="Jabbour D."/>
            <person name="Luo H."/>
            <person name="Baker S.E."/>
            <person name="Pisabarro A.G."/>
            <person name="Walton J.D."/>
            <person name="Blanchette R.A."/>
            <person name="Henrissat B."/>
            <person name="Martin F."/>
            <person name="Cullen D."/>
            <person name="Hibbett D.S."/>
            <person name="Grigoriev I.V."/>
        </authorList>
    </citation>
    <scope>NUCLEOTIDE SEQUENCE [LARGE SCALE GENOMIC DNA]</scope>
    <source>
        <strain evidence="2">PC15</strain>
    </source>
</reference>
<protein>
    <submittedName>
        <fullName evidence="1">Uncharacterized protein</fullName>
    </submittedName>
</protein>
<name>A0A067NPJ5_PLEO1</name>
<gene>
    <name evidence="1" type="ORF">PLEOSDRAFT_154716</name>
</gene>
<dbReference type="HOGENOM" id="CLU_1070056_0_0_1"/>